<proteinExistence type="predicted"/>
<gene>
    <name evidence="3" type="ORF">ORJ04_02020</name>
</gene>
<dbReference type="Gene3D" id="1.10.3210.10">
    <property type="entry name" value="Hypothetical protein af1432"/>
    <property type="match status" value="1"/>
</dbReference>
<dbReference type="SUPFAM" id="SSF141868">
    <property type="entry name" value="EAL domain-like"/>
    <property type="match status" value="1"/>
</dbReference>
<accession>A0ABT9HUB6</accession>
<dbReference type="Proteomes" id="UP001231109">
    <property type="component" value="Unassembled WGS sequence"/>
</dbReference>
<dbReference type="PANTHER" id="PTHR33525:SF4">
    <property type="entry name" value="CYCLIC DI-GMP PHOSPHODIESTERASE CDGJ"/>
    <property type="match status" value="1"/>
</dbReference>
<keyword evidence="4" id="KW-1185">Reference proteome</keyword>
<dbReference type="RefSeq" id="WP_305973430.1">
    <property type="nucleotide sequence ID" value="NZ_JAPJDZ010000002.1"/>
</dbReference>
<dbReference type="InterPro" id="IPR013976">
    <property type="entry name" value="HDOD"/>
</dbReference>
<feature type="domain" description="HDOD" evidence="2">
    <location>
        <begin position="212"/>
        <end position="399"/>
    </location>
</feature>
<evidence type="ECO:0000259" key="1">
    <source>
        <dbReference type="PROSITE" id="PS50883"/>
    </source>
</evidence>
<dbReference type="SUPFAM" id="SSF109604">
    <property type="entry name" value="HD-domain/PDEase-like"/>
    <property type="match status" value="1"/>
</dbReference>
<comment type="caution">
    <text evidence="3">The sequence shown here is derived from an EMBL/GenBank/DDBJ whole genome shotgun (WGS) entry which is preliminary data.</text>
</comment>
<organism evidence="3 4">
    <name type="scientific">Rheinheimera baltica</name>
    <dbReference type="NCBI Taxonomy" id="67576"/>
    <lineage>
        <taxon>Bacteria</taxon>
        <taxon>Pseudomonadati</taxon>
        <taxon>Pseudomonadota</taxon>
        <taxon>Gammaproteobacteria</taxon>
        <taxon>Chromatiales</taxon>
        <taxon>Chromatiaceae</taxon>
        <taxon>Rheinheimera</taxon>
    </lineage>
</organism>
<dbReference type="PANTHER" id="PTHR33525">
    <property type="match status" value="1"/>
</dbReference>
<dbReference type="CDD" id="cd01948">
    <property type="entry name" value="EAL"/>
    <property type="match status" value="1"/>
</dbReference>
<dbReference type="InterPro" id="IPR035919">
    <property type="entry name" value="EAL_sf"/>
</dbReference>
<dbReference type="Pfam" id="PF00563">
    <property type="entry name" value="EAL"/>
    <property type="match status" value="1"/>
</dbReference>
<dbReference type="PROSITE" id="PS50883">
    <property type="entry name" value="EAL"/>
    <property type="match status" value="1"/>
</dbReference>
<dbReference type="Pfam" id="PF08668">
    <property type="entry name" value="HDOD"/>
    <property type="match status" value="1"/>
</dbReference>
<sequence>MTYSTRNTVVSTQDVHSLFAAQPIFDQNLNRVGVELLYRSDTGVTALELGDNLATTELVLNLCSSISEQSAHYHVPTFINVCANFLMAQSFLPLDAENVVIELVERIAPTPEFIACVSALKQRGFRFALDDFEFDAAWEPLIALADIIKVDILLCDLRLVRAQMFRLRKYNLTWLAERVETQEQYETCQTMGFTLFQGYFLARPEIVTGKKVPPTALRMAELINTLFEDQPDIAKLSAQLHDEPAVVMGMLRIANSPMYRKAREVSSIKELIVRLGLDLTRKWVLMFSVFNQCNPAAAGLVLTRAYTAQALAQRWQHNEKTQSQFFLTALLSGVDILFGITPADFVVGLNLSDDIKAAICDGEGDAASAVDIIGSIEQAYSMKRLPPDVPEDYFSLYNQQQFDVEEKLNAVIAP</sequence>
<name>A0ABT9HUB6_9GAMM</name>
<dbReference type="Gene3D" id="3.20.20.450">
    <property type="entry name" value="EAL domain"/>
    <property type="match status" value="1"/>
</dbReference>
<evidence type="ECO:0000313" key="3">
    <source>
        <dbReference type="EMBL" id="MDP5134725.1"/>
    </source>
</evidence>
<dbReference type="InterPro" id="IPR001633">
    <property type="entry name" value="EAL_dom"/>
</dbReference>
<dbReference type="EMBL" id="JAPJDZ010000002">
    <property type="protein sequence ID" value="MDP5134725.1"/>
    <property type="molecule type" value="Genomic_DNA"/>
</dbReference>
<protein>
    <submittedName>
        <fullName evidence="3">EAL domain-containing protein</fullName>
    </submittedName>
</protein>
<dbReference type="InterPro" id="IPR014408">
    <property type="entry name" value="dGMP_Pdiesterase_EAL/HD-GYP"/>
</dbReference>
<dbReference type="InterPro" id="IPR052340">
    <property type="entry name" value="RNase_Y/CdgJ"/>
</dbReference>
<feature type="domain" description="EAL" evidence="1">
    <location>
        <begin position="1"/>
        <end position="218"/>
    </location>
</feature>
<dbReference type="SMART" id="SM00052">
    <property type="entry name" value="EAL"/>
    <property type="match status" value="1"/>
</dbReference>
<evidence type="ECO:0000313" key="4">
    <source>
        <dbReference type="Proteomes" id="UP001231109"/>
    </source>
</evidence>
<reference evidence="3 4" key="1">
    <citation type="submission" date="2022-11" db="EMBL/GenBank/DDBJ databases">
        <title>Viruses from the air-sea interface of a natural surface slick.</title>
        <authorList>
            <person name="Rahlff J."/>
            <person name="Holmfeldt K."/>
        </authorList>
    </citation>
    <scope>NUCLEOTIDE SEQUENCE [LARGE SCALE GENOMIC DNA]</scope>
    <source>
        <strain evidence="3 4">SMS4</strain>
    </source>
</reference>
<dbReference type="PROSITE" id="PS51833">
    <property type="entry name" value="HDOD"/>
    <property type="match status" value="1"/>
</dbReference>
<evidence type="ECO:0000259" key="2">
    <source>
        <dbReference type="PROSITE" id="PS51833"/>
    </source>
</evidence>
<dbReference type="PIRSF" id="PIRSF003180">
    <property type="entry name" value="DiGMPpdiest_YuxH"/>
    <property type="match status" value="1"/>
</dbReference>